<feature type="non-terminal residue" evidence="4">
    <location>
        <position position="1"/>
    </location>
</feature>
<dbReference type="PANTHER" id="PTHR48043">
    <property type="entry name" value="EG:EG0003.4 PROTEIN-RELATED"/>
    <property type="match status" value="1"/>
</dbReference>
<dbReference type="InterPro" id="IPR010610">
    <property type="entry name" value="EryCIII-like_C"/>
</dbReference>
<comment type="caution">
    <text evidence="4">The sequence shown here is derived from an EMBL/GenBank/DDBJ whole genome shotgun (WGS) entry which is preliminary data.</text>
</comment>
<evidence type="ECO:0000313" key="4">
    <source>
        <dbReference type="EMBL" id="KID70198.1"/>
    </source>
</evidence>
<evidence type="ECO:0000256" key="1">
    <source>
        <dbReference type="ARBA" id="ARBA00022676"/>
    </source>
</evidence>
<dbReference type="GO" id="GO:0008194">
    <property type="term" value="F:UDP-glycosyltransferase activity"/>
    <property type="evidence" value="ECO:0007669"/>
    <property type="project" value="TreeGrafter"/>
</dbReference>
<dbReference type="Pfam" id="PF06722">
    <property type="entry name" value="EryCIII-like_C"/>
    <property type="match status" value="1"/>
</dbReference>
<dbReference type="PANTHER" id="PTHR48043:SF145">
    <property type="entry name" value="FI06409P-RELATED"/>
    <property type="match status" value="1"/>
</dbReference>
<dbReference type="EMBL" id="AZNF01000002">
    <property type="protein sequence ID" value="KID70198.1"/>
    <property type="molecule type" value="Genomic_DNA"/>
</dbReference>
<dbReference type="InterPro" id="IPR050271">
    <property type="entry name" value="UDP-glycosyltransferase"/>
</dbReference>
<protein>
    <submittedName>
        <fullName evidence="4">3-hydroxyacid dehydrogenase/reductase</fullName>
    </submittedName>
</protein>
<organism evidence="4 5">
    <name type="scientific">Metarhizium anisopliae (strain ARSEF 549)</name>
    <dbReference type="NCBI Taxonomy" id="3151832"/>
    <lineage>
        <taxon>Eukaryota</taxon>
        <taxon>Fungi</taxon>
        <taxon>Dikarya</taxon>
        <taxon>Ascomycota</taxon>
        <taxon>Pezizomycotina</taxon>
        <taxon>Sordariomycetes</taxon>
        <taxon>Hypocreomycetidae</taxon>
        <taxon>Hypocreales</taxon>
        <taxon>Clavicipitaceae</taxon>
        <taxon>Metarhizium</taxon>
    </lineage>
</organism>
<reference evidence="4 5" key="1">
    <citation type="journal article" date="2014" name="Proc. Natl. Acad. Sci. U.S.A.">
        <title>Trajectory and genomic determinants of fungal-pathogen speciation and host adaptation.</title>
        <authorList>
            <person name="Hu X."/>
            <person name="Xiao G."/>
            <person name="Zheng P."/>
            <person name="Shang Y."/>
            <person name="Su Y."/>
            <person name="Zhang X."/>
            <person name="Liu X."/>
            <person name="Zhan S."/>
            <person name="St Leger R.J."/>
            <person name="Wang C."/>
        </authorList>
    </citation>
    <scope>NUCLEOTIDE SEQUENCE [LARGE SCALE GENOMIC DNA]</scope>
    <source>
        <strain evidence="4 5">ARSEF 549</strain>
    </source>
</reference>
<dbReference type="Gene3D" id="3.40.50.2000">
    <property type="entry name" value="Glycogen Phosphorylase B"/>
    <property type="match status" value="1"/>
</dbReference>
<dbReference type="OrthoDB" id="5835829at2759"/>
<dbReference type="VEuPathDB" id="FungiDB:MAN_02712"/>
<keyword evidence="2" id="KW-0808">Transferase</keyword>
<name>A0A0B4FIB5_METAF</name>
<keyword evidence="1" id="KW-0328">Glycosyltransferase</keyword>
<evidence type="ECO:0000259" key="3">
    <source>
        <dbReference type="Pfam" id="PF06722"/>
    </source>
</evidence>
<dbReference type="HOGENOM" id="CLU_031484_0_0_1"/>
<evidence type="ECO:0000256" key="2">
    <source>
        <dbReference type="ARBA" id="ARBA00022679"/>
    </source>
</evidence>
<gene>
    <name evidence="4" type="ORF">MAN_02712</name>
</gene>
<feature type="domain" description="Erythromycin biosynthesis protein CIII-like C-terminal" evidence="3">
    <location>
        <begin position="357"/>
        <end position="463"/>
    </location>
</feature>
<dbReference type="Proteomes" id="UP000031186">
    <property type="component" value="Unassembled WGS sequence"/>
</dbReference>
<evidence type="ECO:0000313" key="5">
    <source>
        <dbReference type="Proteomes" id="UP000031186"/>
    </source>
</evidence>
<accession>A0A0B4FIB5</accession>
<dbReference type="SUPFAM" id="SSF53756">
    <property type="entry name" value="UDP-Glycosyltransferase/glycogen phosphorylase"/>
    <property type="match status" value="1"/>
</dbReference>
<sequence length="489" mass="54565">MKQKRILFLTNAELGQANVHLAVLQWLQSNAADVDLHLSSFAALQPSVNALNETASPNAQVTFHELSGPTWKECLFYRPEHQWQEICRLPPTVWSVSRAAPLMPRVACPWSADELLELIMQVKKVVQTVDADLVMVDNLFTPAVTVCYDIKPRWSILSPNTYREFILGKQPRYESFWKHPPTASFIPYPVPLYLIPAALYYQREWRKNPHSDYIHSIAMSIWEKTEIYYSDWGRISFDPPEGLKVFLPSNSTVDFPFSVVPEHYVSCGPIVRSAPPLKDSDAELDAWIRQRSTVYINLGTHFLYDDSGTMSLAASIKSLLDAATEAGQDIQVLWKLNKGDKSDCDYAPLHQKIGHHDRVRIVDWLLAEPISILTSGSVICSVNHGGANSYFEAVSAGVPQVVLPVWFDTYDFARRVEYFGIGKIGNYHNAPKCSESELSPILKQVVLGKRAEIMRSKAAAMAEACKANGDGCAVAAQGILNLALSAADA</sequence>
<proteinExistence type="predicted"/>
<keyword evidence="5" id="KW-1185">Reference proteome</keyword>
<dbReference type="AlphaFoldDB" id="A0A0B4FIB5"/>